<comment type="catalytic activity">
    <reaction evidence="1">
        <text>dihydroxyacetone + phosphoenolpyruvate = dihydroxyacetone phosphate + pyruvate</text>
        <dbReference type="Rhea" id="RHEA:18381"/>
        <dbReference type="ChEBI" id="CHEBI:15361"/>
        <dbReference type="ChEBI" id="CHEBI:16016"/>
        <dbReference type="ChEBI" id="CHEBI:57642"/>
        <dbReference type="ChEBI" id="CHEBI:58702"/>
        <dbReference type="EC" id="2.7.1.121"/>
    </reaction>
</comment>
<dbReference type="PROSITE" id="PS00369">
    <property type="entry name" value="PTS_HPR_HIS"/>
    <property type="match status" value="1"/>
</dbReference>
<keyword evidence="11" id="KW-1185">Reference proteome</keyword>
<dbReference type="GO" id="GO:0047324">
    <property type="term" value="F:phosphoenolpyruvate-glycerone phosphotransferase activity"/>
    <property type="evidence" value="ECO:0007669"/>
    <property type="project" value="UniProtKB-EC"/>
</dbReference>
<protein>
    <recommendedName>
        <fullName evidence="5">Phosphocarrier protein HPr</fullName>
        <ecNumber evidence="4">2.7.1.121</ecNumber>
    </recommendedName>
</protein>
<organism evidence="10 11">
    <name type="scientific">Amnibacterium endophyticum</name>
    <dbReference type="NCBI Taxonomy" id="2109337"/>
    <lineage>
        <taxon>Bacteria</taxon>
        <taxon>Bacillati</taxon>
        <taxon>Actinomycetota</taxon>
        <taxon>Actinomycetes</taxon>
        <taxon>Micrococcales</taxon>
        <taxon>Microbacteriaceae</taxon>
        <taxon>Amnibacterium</taxon>
    </lineage>
</organism>
<evidence type="ECO:0000256" key="1">
    <source>
        <dbReference type="ARBA" id="ARBA00001113"/>
    </source>
</evidence>
<comment type="subunit">
    <text evidence="7">Homodimer. The dihydroxyacetone kinase complex is composed of a homodimer of DhaM, a homodimer of DhaK and the subunit DhaL.</text>
</comment>
<evidence type="ECO:0000313" key="11">
    <source>
        <dbReference type="Proteomes" id="UP001597347"/>
    </source>
</evidence>
<dbReference type="InterPro" id="IPR012844">
    <property type="entry name" value="DhaM_N"/>
</dbReference>
<gene>
    <name evidence="10" type="primary">dhaM</name>
    <name evidence="10" type="ORF">ACFSBI_13790</name>
</gene>
<comment type="function">
    <text evidence="2">Component of the dihydroxyacetone kinase complex, which is responsible for the phosphoenolpyruvate (PEP)-dependent phosphorylation of dihydroxyacetone. DhaM serves as the phosphoryl donor. Is phosphorylated by phosphoenolpyruvate in an EI- and HPr-dependent reaction, and a phosphorelay system on histidine residues finally leads to phosphoryl transfer to DhaL and dihydroxyacetone.</text>
</comment>
<proteinExistence type="predicted"/>
<dbReference type="RefSeq" id="WP_377935881.1">
    <property type="nucleotide sequence ID" value="NZ_JBHUEA010000023.1"/>
</dbReference>
<keyword evidence="10" id="KW-0418">Kinase</keyword>
<dbReference type="InterPro" id="IPR035895">
    <property type="entry name" value="HPr-like_sf"/>
</dbReference>
<evidence type="ECO:0000313" key="10">
    <source>
        <dbReference type="EMBL" id="MFD1722622.1"/>
    </source>
</evidence>
<evidence type="ECO:0000256" key="4">
    <source>
        <dbReference type="ARBA" id="ARBA00012095"/>
    </source>
</evidence>
<dbReference type="InterPro" id="IPR004701">
    <property type="entry name" value="PTS_EIIA_man-typ"/>
</dbReference>
<dbReference type="Pfam" id="PF03610">
    <property type="entry name" value="EIIA-man"/>
    <property type="match status" value="1"/>
</dbReference>
<evidence type="ECO:0000256" key="3">
    <source>
        <dbReference type="ARBA" id="ARBA00003681"/>
    </source>
</evidence>
<reference evidence="11" key="1">
    <citation type="journal article" date="2019" name="Int. J. Syst. Evol. Microbiol.">
        <title>The Global Catalogue of Microorganisms (GCM) 10K type strain sequencing project: providing services to taxonomists for standard genome sequencing and annotation.</title>
        <authorList>
            <consortium name="The Broad Institute Genomics Platform"/>
            <consortium name="The Broad Institute Genome Sequencing Center for Infectious Disease"/>
            <person name="Wu L."/>
            <person name="Ma J."/>
        </authorList>
    </citation>
    <scope>NUCLEOTIDE SEQUENCE [LARGE SCALE GENOMIC DNA]</scope>
    <source>
        <strain evidence="11">CGMCC 1.12471</strain>
    </source>
</reference>
<dbReference type="NCBIfam" id="TIGR01003">
    <property type="entry name" value="PTS_HPr_family"/>
    <property type="match status" value="1"/>
</dbReference>
<comment type="caution">
    <text evidence="10">The sequence shown here is derived from an EMBL/GenBank/DDBJ whole genome shotgun (WGS) entry which is preliminary data.</text>
</comment>
<dbReference type="Proteomes" id="UP001597347">
    <property type="component" value="Unassembled WGS sequence"/>
</dbReference>
<feature type="domain" description="HPr" evidence="9">
    <location>
        <begin position="138"/>
        <end position="217"/>
    </location>
</feature>
<dbReference type="CDD" id="cd00367">
    <property type="entry name" value="PTS-HPr_like"/>
    <property type="match status" value="1"/>
</dbReference>
<dbReference type="SUPFAM" id="SSF53062">
    <property type="entry name" value="PTS system fructose IIA component-like"/>
    <property type="match status" value="1"/>
</dbReference>
<dbReference type="Pfam" id="PF00381">
    <property type="entry name" value="PTS-HPr"/>
    <property type="match status" value="1"/>
</dbReference>
<evidence type="ECO:0000259" key="8">
    <source>
        <dbReference type="PROSITE" id="PS51096"/>
    </source>
</evidence>
<dbReference type="Gene3D" id="3.40.50.510">
    <property type="entry name" value="Phosphotransferase system, mannose-type IIA component"/>
    <property type="match status" value="1"/>
</dbReference>
<dbReference type="PROSITE" id="PS51096">
    <property type="entry name" value="PTS_EIIA_TYPE_4"/>
    <property type="match status" value="1"/>
</dbReference>
<feature type="domain" description="PTS EIIA type-4" evidence="8">
    <location>
        <begin position="2"/>
        <end position="130"/>
    </location>
</feature>
<dbReference type="EMBL" id="JBHUEA010000023">
    <property type="protein sequence ID" value="MFD1722622.1"/>
    <property type="molecule type" value="Genomic_DNA"/>
</dbReference>
<accession>A0ABW4LJ93</accession>
<dbReference type="PANTHER" id="PTHR38594:SF1">
    <property type="entry name" value="PEP-DEPENDENT DIHYDROXYACETONE KINASE, PHOSPHORYL DONOR SUBUNIT DHAM"/>
    <property type="match status" value="1"/>
</dbReference>
<dbReference type="InterPro" id="IPR039643">
    <property type="entry name" value="DhaM"/>
</dbReference>
<evidence type="ECO:0000256" key="5">
    <source>
        <dbReference type="ARBA" id="ARBA00020422"/>
    </source>
</evidence>
<dbReference type="NCBIfam" id="TIGR02364">
    <property type="entry name" value="dha_pts"/>
    <property type="match status" value="1"/>
</dbReference>
<comment type="function">
    <text evidence="3">General (non sugar-specific) component of the phosphoenolpyruvate-dependent sugar phosphotransferase system (sugar PTS). This major carbohydrate active-transport system catalyzes the phosphorylation of incoming sugar substrates concomitantly with their translocation across the cell membrane. The phosphoryl group from phosphoenolpyruvate (PEP) is transferred to the phosphoryl carrier protein HPr by enzyme I. Phospho-HPr then transfers it to the PTS EIIA domain.</text>
</comment>
<dbReference type="InterPro" id="IPR036662">
    <property type="entry name" value="PTS_EIIA_man-typ_sf"/>
</dbReference>
<name>A0ABW4LJ93_9MICO</name>
<dbReference type="PANTHER" id="PTHR38594">
    <property type="entry name" value="PEP-DEPENDENT DIHYDROXYACETONE KINASE, PHOSPHORYL DONOR SUBUNIT DHAM"/>
    <property type="match status" value="1"/>
</dbReference>
<evidence type="ECO:0000259" key="9">
    <source>
        <dbReference type="PROSITE" id="PS51350"/>
    </source>
</evidence>
<sequence>MGVGLVFVSHSALIAEGLVQLAAQMAPDVRLLAAGGDDDGGIGTSATRVEEAIRAADGGDGVAVLGDLGSAILTAETVVELLDDPPAAGVRVLDRPLAEGGVAAALAAQAGDGLDAVCRAAAGERADEPAPAADGLSPLEREVVLEDPDGLHARPAADLVRTVSGFDAAVTVQGTDARSLLAVLALGLRQGARVRVAATGPDADAALQAVAALLERR</sequence>
<evidence type="ECO:0000256" key="6">
    <source>
        <dbReference type="ARBA" id="ARBA00022679"/>
    </source>
</evidence>
<dbReference type="Gene3D" id="3.30.1340.10">
    <property type="entry name" value="HPr-like"/>
    <property type="match status" value="1"/>
</dbReference>
<evidence type="ECO:0000256" key="7">
    <source>
        <dbReference type="ARBA" id="ARBA00046577"/>
    </source>
</evidence>
<dbReference type="EC" id="2.7.1.121" evidence="4"/>
<dbReference type="PRINTS" id="PR00107">
    <property type="entry name" value="PHOSPHOCPHPR"/>
</dbReference>
<keyword evidence="6 10" id="KW-0808">Transferase</keyword>
<dbReference type="SUPFAM" id="SSF55594">
    <property type="entry name" value="HPr-like"/>
    <property type="match status" value="1"/>
</dbReference>
<dbReference type="InterPro" id="IPR001020">
    <property type="entry name" value="PTS_HPr_His_P_site"/>
</dbReference>
<dbReference type="PROSITE" id="PS51350">
    <property type="entry name" value="PTS_HPR_DOM"/>
    <property type="match status" value="1"/>
</dbReference>
<evidence type="ECO:0000256" key="2">
    <source>
        <dbReference type="ARBA" id="ARBA00002788"/>
    </source>
</evidence>
<dbReference type="InterPro" id="IPR000032">
    <property type="entry name" value="HPr-like"/>
</dbReference>